<comment type="caution">
    <text evidence="6">The sequence shown here is derived from an EMBL/GenBank/DDBJ whole genome shotgun (WGS) entry which is preliminary data.</text>
</comment>
<feature type="disulfide bond" evidence="4">
    <location>
        <begin position="67"/>
        <end position="166"/>
    </location>
</feature>
<dbReference type="EMBL" id="JTDY01004678">
    <property type="protein sequence ID" value="KOB67877.1"/>
    <property type="molecule type" value="Genomic_DNA"/>
</dbReference>
<reference evidence="6 7" key="1">
    <citation type="journal article" date="2015" name="Genome Biol. Evol.">
        <title>The genome of winter moth (Operophtera brumata) provides a genomic perspective on sexual dimorphism and phenology.</title>
        <authorList>
            <person name="Derks M.F."/>
            <person name="Smit S."/>
            <person name="Salis L."/>
            <person name="Schijlen E."/>
            <person name="Bossers A."/>
            <person name="Mateman C."/>
            <person name="Pijl A.S."/>
            <person name="de Ridder D."/>
            <person name="Groenen M.A."/>
            <person name="Visser M.E."/>
            <person name="Megens H.J."/>
        </authorList>
    </citation>
    <scope>NUCLEOTIDE SEQUENCE [LARGE SCALE GENOMIC DNA]</scope>
    <source>
        <strain evidence="6">WM2013NL</strain>
        <tissue evidence="6">Head and thorax</tissue>
    </source>
</reference>
<evidence type="ECO:0000313" key="7">
    <source>
        <dbReference type="Proteomes" id="UP000037510"/>
    </source>
</evidence>
<feature type="disulfide bond" evidence="4">
    <location>
        <begin position="40"/>
        <end position="71"/>
    </location>
</feature>
<evidence type="ECO:0000256" key="4">
    <source>
        <dbReference type="PIRSR" id="PIRSR015604-1"/>
    </source>
</evidence>
<evidence type="ECO:0000313" key="6">
    <source>
        <dbReference type="EMBL" id="KOB67877.1"/>
    </source>
</evidence>
<dbReference type="SMART" id="SM00708">
    <property type="entry name" value="PhBP"/>
    <property type="match status" value="1"/>
</dbReference>
<dbReference type="PANTHER" id="PTHR11857">
    <property type="entry name" value="ODORANT BINDING PROTEIN-RELATED"/>
    <property type="match status" value="1"/>
</dbReference>
<dbReference type="PIRSF" id="PIRSF015604">
    <property type="entry name" value="Odorant/phero_bd"/>
    <property type="match status" value="1"/>
</dbReference>
<dbReference type="GO" id="GO:0005549">
    <property type="term" value="F:odorant binding"/>
    <property type="evidence" value="ECO:0007669"/>
    <property type="project" value="InterPro"/>
</dbReference>
<dbReference type="InterPro" id="IPR006170">
    <property type="entry name" value="PBP/GOBP"/>
</dbReference>
<keyword evidence="3 5" id="KW-0732">Signal</keyword>
<evidence type="ECO:0000256" key="5">
    <source>
        <dbReference type="SAM" id="SignalP"/>
    </source>
</evidence>
<organism evidence="6 7">
    <name type="scientific">Operophtera brumata</name>
    <name type="common">Winter moth</name>
    <name type="synonym">Phalaena brumata</name>
    <dbReference type="NCBI Taxonomy" id="104452"/>
    <lineage>
        <taxon>Eukaryota</taxon>
        <taxon>Metazoa</taxon>
        <taxon>Ecdysozoa</taxon>
        <taxon>Arthropoda</taxon>
        <taxon>Hexapoda</taxon>
        <taxon>Insecta</taxon>
        <taxon>Pterygota</taxon>
        <taxon>Neoptera</taxon>
        <taxon>Endopterygota</taxon>
        <taxon>Lepidoptera</taxon>
        <taxon>Glossata</taxon>
        <taxon>Ditrysia</taxon>
        <taxon>Geometroidea</taxon>
        <taxon>Geometridae</taxon>
        <taxon>Larentiinae</taxon>
        <taxon>Operophtera</taxon>
    </lineage>
</organism>
<proteinExistence type="inferred from homology"/>
<evidence type="ECO:0000256" key="3">
    <source>
        <dbReference type="ARBA" id="ARBA00022729"/>
    </source>
</evidence>
<dbReference type="SUPFAM" id="SSF47565">
    <property type="entry name" value="Insect pheromone/odorant-binding proteins"/>
    <property type="match status" value="2"/>
</dbReference>
<name>A0A0L7KX95_OPEBR</name>
<dbReference type="Pfam" id="PF01395">
    <property type="entry name" value="PBP_GOBP"/>
    <property type="match status" value="1"/>
</dbReference>
<dbReference type="Proteomes" id="UP000037510">
    <property type="component" value="Unassembled WGS sequence"/>
</dbReference>
<evidence type="ECO:0000256" key="1">
    <source>
        <dbReference type="ARBA" id="ARBA00008098"/>
    </source>
</evidence>
<keyword evidence="4" id="KW-1015">Disulfide bond</keyword>
<feature type="chain" id="PRO_5005572858" evidence="5">
    <location>
        <begin position="22"/>
        <end position="200"/>
    </location>
</feature>
<feature type="signal peptide" evidence="5">
    <location>
        <begin position="1"/>
        <end position="21"/>
    </location>
</feature>
<keyword evidence="2" id="KW-0813">Transport</keyword>
<dbReference type="Gene3D" id="1.10.238.20">
    <property type="entry name" value="Pheromone/general odorant binding protein domain"/>
    <property type="match status" value="2"/>
</dbReference>
<accession>A0A0L7KX95</accession>
<comment type="similarity">
    <text evidence="1">Belongs to the PBP/GOBP family.</text>
</comment>
<protein>
    <submittedName>
        <fullName evidence="6">Pheromone-binding protein 1</fullName>
    </submittedName>
</protein>
<sequence length="200" mass="22837">MARLTWCLVLVCLWGLERSWGSQEVLLNMSKGFGAAFEDCKIEDHIMQDFFNFWREDYALVNRELGCMVICVAQRLGLMDADMKMHHGNAHEFAQKHGAVRANRELGCMVICVAQRLGLMDADMMMHHGNAHEFAQKHGADDETAKKLVSVCHDCEKQHEAVEDHCARILEVAKCFRTKIHELKWAPSMAVVMEEMMNAL</sequence>
<dbReference type="InterPro" id="IPR036728">
    <property type="entry name" value="PBP_GOBP_sf"/>
</dbReference>
<dbReference type="InterPro" id="IPR006072">
    <property type="entry name" value="Odorant/phero-bd_Lep"/>
</dbReference>
<keyword evidence="7" id="KW-1185">Reference proteome</keyword>
<dbReference type="GO" id="GO:0005615">
    <property type="term" value="C:extracellular space"/>
    <property type="evidence" value="ECO:0007669"/>
    <property type="project" value="TreeGrafter"/>
</dbReference>
<dbReference type="GO" id="GO:0007608">
    <property type="term" value="P:sensory perception of smell"/>
    <property type="evidence" value="ECO:0007669"/>
    <property type="project" value="TreeGrafter"/>
</dbReference>
<gene>
    <name evidence="6" type="ORF">OBRU01_19160</name>
</gene>
<dbReference type="CDD" id="cd23992">
    <property type="entry name" value="PBP_GOBP"/>
    <property type="match status" value="2"/>
</dbReference>
<evidence type="ECO:0000256" key="2">
    <source>
        <dbReference type="ARBA" id="ARBA00022448"/>
    </source>
</evidence>
<dbReference type="AlphaFoldDB" id="A0A0L7KX95"/>
<feature type="disulfide bond" evidence="4">
    <location>
        <begin position="155"/>
        <end position="175"/>
    </location>
</feature>